<evidence type="ECO:0000256" key="4">
    <source>
        <dbReference type="ARBA" id="ARBA00023136"/>
    </source>
</evidence>
<keyword evidence="8" id="KW-0812">Transmembrane</keyword>
<dbReference type="GO" id="GO:0009279">
    <property type="term" value="C:cell outer membrane"/>
    <property type="evidence" value="ECO:0007669"/>
    <property type="project" value="UniProtKB-SubCell"/>
</dbReference>
<keyword evidence="8" id="KW-1133">Transmembrane helix</keyword>
<dbReference type="Gene3D" id="3.30.70.1530">
    <property type="entry name" value="Hypothetical protein rpa1041"/>
    <property type="match status" value="1"/>
</dbReference>
<accession>A0A4P6KT88</accession>
<evidence type="ECO:0000256" key="8">
    <source>
        <dbReference type="RuleBase" id="RU364102"/>
    </source>
</evidence>
<evidence type="ECO:0000313" key="10">
    <source>
        <dbReference type="EMBL" id="QBE61947.1"/>
    </source>
</evidence>
<feature type="domain" description="Flagellar M-ring N-terminal" evidence="9">
    <location>
        <begin position="21"/>
        <end position="184"/>
    </location>
</feature>
<comment type="subcellular location">
    <subcellularLocation>
        <location evidence="1">Cell outer membrane</location>
        <topology evidence="1">Lipid-anchor</topology>
    </subcellularLocation>
</comment>
<dbReference type="Gene3D" id="3.30.300.30">
    <property type="match status" value="1"/>
</dbReference>
<keyword evidence="4 8" id="KW-0472">Membrane</keyword>
<evidence type="ECO:0000256" key="7">
    <source>
        <dbReference type="ARBA" id="ARBA00023288"/>
    </source>
</evidence>
<sequence length="248" mass="25956">MKIAHIAGMLALAACLGACKEPLYTNLSEREANDIVGALLARDIPAEKTPGEEKTWTVSIDHEDFARAVAVLKEADYPHGPASGLGDVFKKQGLISSPVEERARLTYALSEEMAGTLSRIDGVVVARVHVALATPDPLTGQQRPSSVSVFIKHRTDADLQRLVPRIKTLVVNGIEGATYDNVSVGLFSVQTAAGASAVVAAAVTDGWTQGRPATLLGAAACLVLAGAVLAWLAWRRGVAGRAKTGQAV</sequence>
<feature type="transmembrane region" description="Helical" evidence="8">
    <location>
        <begin position="215"/>
        <end position="234"/>
    </location>
</feature>
<dbReference type="InterPro" id="IPR045851">
    <property type="entry name" value="AMP-bd_C_sf"/>
</dbReference>
<dbReference type="GO" id="GO:0009306">
    <property type="term" value="P:protein secretion"/>
    <property type="evidence" value="ECO:0007669"/>
    <property type="project" value="InterPro"/>
</dbReference>
<evidence type="ECO:0000256" key="5">
    <source>
        <dbReference type="ARBA" id="ARBA00023139"/>
    </source>
</evidence>
<organism evidence="10 11">
    <name type="scientific">Pseudoduganella lutea</name>
    <dbReference type="NCBI Taxonomy" id="321985"/>
    <lineage>
        <taxon>Bacteria</taxon>
        <taxon>Pseudomonadati</taxon>
        <taxon>Pseudomonadota</taxon>
        <taxon>Betaproteobacteria</taxon>
        <taxon>Burkholderiales</taxon>
        <taxon>Oxalobacteraceae</taxon>
        <taxon>Telluria group</taxon>
        <taxon>Pseudoduganella</taxon>
    </lineage>
</organism>
<comment type="similarity">
    <text evidence="2 8">Belongs to the YscJ lipoprotein family.</text>
</comment>
<dbReference type="PROSITE" id="PS51257">
    <property type="entry name" value="PROKAR_LIPOPROTEIN"/>
    <property type="match status" value="1"/>
</dbReference>
<dbReference type="PRINTS" id="PR01338">
    <property type="entry name" value="TYPE3OMKPROT"/>
</dbReference>
<dbReference type="InterPro" id="IPR006182">
    <property type="entry name" value="FliF_N_dom"/>
</dbReference>
<gene>
    <name evidence="10" type="ORF">EWM63_02185</name>
</gene>
<evidence type="ECO:0000256" key="1">
    <source>
        <dbReference type="ARBA" id="ARBA00004459"/>
    </source>
</evidence>
<keyword evidence="6 8" id="KW-0998">Cell outer membrane</keyword>
<dbReference type="NCBIfam" id="TIGR02544">
    <property type="entry name" value="III_secr_YscJ"/>
    <property type="match status" value="1"/>
</dbReference>
<keyword evidence="5 8" id="KW-0564">Palmitate</keyword>
<evidence type="ECO:0000259" key="9">
    <source>
        <dbReference type="Pfam" id="PF01514"/>
    </source>
</evidence>
<keyword evidence="3 8" id="KW-0732">Signal</keyword>
<proteinExistence type="inferred from homology"/>
<evidence type="ECO:0000256" key="3">
    <source>
        <dbReference type="ARBA" id="ARBA00022729"/>
    </source>
</evidence>
<dbReference type="PANTHER" id="PTHR30046">
    <property type="entry name" value="FLAGELLAR M-RING PROTEIN"/>
    <property type="match status" value="1"/>
</dbReference>
<dbReference type="AlphaFoldDB" id="A0A4P6KT88"/>
<evidence type="ECO:0000256" key="2">
    <source>
        <dbReference type="ARBA" id="ARBA00009509"/>
    </source>
</evidence>
<reference evidence="10 11" key="1">
    <citation type="submission" date="2019-02" db="EMBL/GenBank/DDBJ databases">
        <title>Draft Genome Sequences of Six Type Strains of the Genus Massilia.</title>
        <authorList>
            <person name="Miess H."/>
            <person name="Frediansyhah A."/>
            <person name="Gross H."/>
        </authorList>
    </citation>
    <scope>NUCLEOTIDE SEQUENCE [LARGE SCALE GENOMIC DNA]</scope>
    <source>
        <strain evidence="10 11">DSM 17473</strain>
    </source>
</reference>
<dbReference type="PANTHER" id="PTHR30046:SF2">
    <property type="entry name" value="YOP PROTEINS TRANSLOCATION LIPOPROTEIN J"/>
    <property type="match status" value="1"/>
</dbReference>
<dbReference type="Proteomes" id="UP000290637">
    <property type="component" value="Chromosome"/>
</dbReference>
<dbReference type="RefSeq" id="WP_130185084.1">
    <property type="nucleotide sequence ID" value="NZ_CP035913.1"/>
</dbReference>
<dbReference type="OrthoDB" id="115186at2"/>
<keyword evidence="11" id="KW-1185">Reference proteome</keyword>
<dbReference type="Pfam" id="PF01514">
    <property type="entry name" value="YscJ_FliF"/>
    <property type="match status" value="1"/>
</dbReference>
<dbReference type="KEGG" id="plue:EWM63_02185"/>
<dbReference type="InterPro" id="IPR043427">
    <property type="entry name" value="YscJ/FliF"/>
</dbReference>
<dbReference type="EMBL" id="CP035913">
    <property type="protein sequence ID" value="QBE61947.1"/>
    <property type="molecule type" value="Genomic_DNA"/>
</dbReference>
<keyword evidence="7 8" id="KW-0449">Lipoprotein</keyword>
<dbReference type="InterPro" id="IPR003282">
    <property type="entry name" value="T3SS_SctJ"/>
</dbReference>
<evidence type="ECO:0000313" key="11">
    <source>
        <dbReference type="Proteomes" id="UP000290637"/>
    </source>
</evidence>
<evidence type="ECO:0000256" key="6">
    <source>
        <dbReference type="ARBA" id="ARBA00023237"/>
    </source>
</evidence>
<name>A0A4P6KT88_9BURK</name>
<protein>
    <recommendedName>
        <fullName evidence="8">Lipoprotein</fullName>
    </recommendedName>
</protein>